<dbReference type="Proteomes" id="UP000005019">
    <property type="component" value="Unassembled WGS sequence"/>
</dbReference>
<dbReference type="InterPro" id="IPR006311">
    <property type="entry name" value="TAT_signal"/>
</dbReference>
<dbReference type="EMBL" id="AFHG01000038">
    <property type="protein sequence ID" value="EGK72365.1"/>
    <property type="molecule type" value="Genomic_DNA"/>
</dbReference>
<dbReference type="InterPro" id="IPR036188">
    <property type="entry name" value="FAD/NAD-bd_sf"/>
</dbReference>
<dbReference type="InterPro" id="IPR023753">
    <property type="entry name" value="FAD/NAD-binding_dom"/>
</dbReference>
<dbReference type="Pfam" id="PF07992">
    <property type="entry name" value="Pyr_redox_2"/>
    <property type="match status" value="1"/>
</dbReference>
<dbReference type="PANTHER" id="PTHR43755:SF1">
    <property type="entry name" value="FAD-DEPENDENT PYRIDINE NUCLEOTIDE-DISULPHIDE OXIDOREDUCTASE"/>
    <property type="match status" value="1"/>
</dbReference>
<dbReference type="STRING" id="1000565.METUNv1_01343"/>
<dbReference type="PROSITE" id="PS51318">
    <property type="entry name" value="TAT"/>
    <property type="match status" value="1"/>
</dbReference>
<gene>
    <name evidence="3" type="ORF">METUNv1_01343</name>
</gene>
<dbReference type="RefSeq" id="WP_008060077.1">
    <property type="nucleotide sequence ID" value="NZ_AFHG01000038.1"/>
</dbReference>
<dbReference type="PANTHER" id="PTHR43755">
    <property type="match status" value="1"/>
</dbReference>
<dbReference type="InterPro" id="IPR049386">
    <property type="entry name" value="FCSD_central"/>
</dbReference>
<evidence type="ECO:0000259" key="2">
    <source>
        <dbReference type="Pfam" id="PF21706"/>
    </source>
</evidence>
<evidence type="ECO:0000313" key="4">
    <source>
        <dbReference type="Proteomes" id="UP000005019"/>
    </source>
</evidence>
<keyword evidence="4" id="KW-1185">Reference proteome</keyword>
<feature type="domain" description="Sulfide dehydrogenase [flavocytochrome c] flavoprotein chain central" evidence="2">
    <location>
        <begin position="172"/>
        <end position="292"/>
    </location>
</feature>
<dbReference type="Pfam" id="PF21706">
    <property type="entry name" value="FCSD_central"/>
    <property type="match status" value="1"/>
</dbReference>
<accession>F5RAQ8</accession>
<comment type="caution">
    <text evidence="3">The sequence shown here is derived from an EMBL/GenBank/DDBJ whole genome shotgun (WGS) entry which is preliminary data.</text>
</comment>
<dbReference type="OrthoDB" id="9802771at2"/>
<dbReference type="AlphaFoldDB" id="F5RAQ8"/>
<proteinExistence type="predicted"/>
<dbReference type="GO" id="GO:0016491">
    <property type="term" value="F:oxidoreductase activity"/>
    <property type="evidence" value="ECO:0007669"/>
    <property type="project" value="InterPro"/>
</dbReference>
<dbReference type="SUPFAM" id="SSF51905">
    <property type="entry name" value="FAD/NAD(P)-binding domain"/>
    <property type="match status" value="2"/>
</dbReference>
<dbReference type="Gene3D" id="3.50.50.60">
    <property type="entry name" value="FAD/NAD(P)-binding domain"/>
    <property type="match status" value="2"/>
</dbReference>
<protein>
    <submittedName>
        <fullName evidence="3">Sulfide dehydrogenase flavoprotein chain</fullName>
    </submittedName>
</protein>
<feature type="domain" description="FAD/NAD(P)-binding" evidence="1">
    <location>
        <begin position="41"/>
        <end position="153"/>
    </location>
</feature>
<reference evidence="3 4" key="1">
    <citation type="journal article" date="2011" name="J. Bacteriol.">
        <title>Genome sequence of Methyloversatilis universalis FAM5T, a methylotrophic representative of the order Rhodocyclales.</title>
        <authorList>
            <person name="Kittichotirat W."/>
            <person name="Good N.M."/>
            <person name="Hall R."/>
            <person name="Bringel F."/>
            <person name="Lajus A."/>
            <person name="Medigue C."/>
            <person name="Smalley N.E."/>
            <person name="Beck D."/>
            <person name="Bumgarner R."/>
            <person name="Vuilleumier S."/>
            <person name="Kalyuzhnaya M.G."/>
        </authorList>
    </citation>
    <scope>NUCLEOTIDE SEQUENCE [LARGE SCALE GENOMIC DNA]</scope>
    <source>
        <strain evidence="4">ATCC BAA-1314 / JCM 13912 / FAM5</strain>
    </source>
</reference>
<evidence type="ECO:0000259" key="1">
    <source>
        <dbReference type="Pfam" id="PF07992"/>
    </source>
</evidence>
<evidence type="ECO:0000313" key="3">
    <source>
        <dbReference type="EMBL" id="EGK72365.1"/>
    </source>
</evidence>
<name>F5RAQ8_METUF</name>
<dbReference type="InterPro" id="IPR052541">
    <property type="entry name" value="SQRD"/>
</dbReference>
<organism evidence="3 4">
    <name type="scientific">Methyloversatilis universalis (strain ATCC BAA-1314 / DSM 25237 / JCM 13912 / CCUG 52030 / FAM5)</name>
    <dbReference type="NCBI Taxonomy" id="1000565"/>
    <lineage>
        <taxon>Bacteria</taxon>
        <taxon>Pseudomonadati</taxon>
        <taxon>Pseudomonadota</taxon>
        <taxon>Betaproteobacteria</taxon>
        <taxon>Nitrosomonadales</taxon>
        <taxon>Sterolibacteriaceae</taxon>
        <taxon>Methyloversatilis</taxon>
    </lineage>
</organism>
<sequence length="440" mass="47055">MSFETILKQPLNRRGFLGVLGSASVLATMGAARPARAAAARVVVVGGGFGGATAAKYIAQWGGAGVSVTLVEPNARHVSCILSNLVLNDRVNLASLGFGYDRLKQRYGIEVVADRAVGADPVAGKLDLASGIALDFDRLVIAPGIGFDPMPGLDTPEQQMLVPHAWQAGAQTQSLRDQLNAMADGGTVVMSIPKAPYRCPPGPYERACVIADFLKRKKPKSKLVVLDANADIQAEPLMFRNAFTMLYAGRLEYVPNAMVTRVSFEGRRRKAWVSDGVGGEIAWTADVLNVIPRNTAARLAHDLGVVNVNGRWAGVNPLTYESTAAARIHVIGDAQGTGLPKAGHIANSEAKICADAIVRMVNGWPVDDAVRMQSVVANSACFSPITYDTASWLNAVFAYDPATGLMKRVDASFGEAPVRSKENYEHMMKWAARLFDDTFA</sequence>
<dbReference type="eggNOG" id="COG0446">
    <property type="taxonomic scope" value="Bacteria"/>
</dbReference>